<evidence type="ECO:0000256" key="2">
    <source>
        <dbReference type="ARBA" id="ARBA00022475"/>
    </source>
</evidence>
<keyword evidence="7" id="KW-0448">Lipopolysaccharide biosynthesis</keyword>
<feature type="transmembrane region" description="Helical" evidence="11">
    <location>
        <begin position="61"/>
        <end position="78"/>
    </location>
</feature>
<dbReference type="EMBL" id="AP026709">
    <property type="protein sequence ID" value="BDQ37318.1"/>
    <property type="molecule type" value="Genomic_DNA"/>
</dbReference>
<keyword evidence="3" id="KW-0444">Lipid biosynthesis</keyword>
<evidence type="ECO:0000256" key="11">
    <source>
        <dbReference type="SAM" id="Phobius"/>
    </source>
</evidence>
<dbReference type="Proteomes" id="UP001317742">
    <property type="component" value="Chromosome"/>
</dbReference>
<comment type="subcellular location">
    <subcellularLocation>
        <location evidence="1">Cell membrane</location>
        <topology evidence="1">Multi-pass membrane protein</topology>
    </subcellularLocation>
</comment>
<feature type="transmembrane region" description="Helical" evidence="11">
    <location>
        <begin position="268"/>
        <end position="287"/>
    </location>
</feature>
<feature type="domain" description="EamA" evidence="12">
    <location>
        <begin position="151"/>
        <end position="285"/>
    </location>
</feature>
<keyword evidence="9" id="KW-0443">Lipid metabolism</keyword>
<feature type="domain" description="EamA" evidence="12">
    <location>
        <begin position="7"/>
        <end position="132"/>
    </location>
</feature>
<feature type="transmembrane region" description="Helical" evidence="11">
    <location>
        <begin position="153"/>
        <end position="170"/>
    </location>
</feature>
<reference evidence="13 14" key="1">
    <citation type="submission" date="2022-08" db="EMBL/GenBank/DDBJ databases">
        <title>Genome Sequence of the sulphate-reducing bacterium, Pseudodesulfovibrio sp. SYK.</title>
        <authorList>
            <person name="Kondo R."/>
            <person name="Kataoka T."/>
        </authorList>
    </citation>
    <scope>NUCLEOTIDE SEQUENCE [LARGE SCALE GENOMIC DNA]</scope>
    <source>
        <strain evidence="13 14">SYK</strain>
    </source>
</reference>
<feature type="transmembrane region" description="Helical" evidence="11">
    <location>
        <begin position="35"/>
        <end position="55"/>
    </location>
</feature>
<keyword evidence="6 11" id="KW-0812">Transmembrane</keyword>
<feature type="transmembrane region" description="Helical" evidence="11">
    <location>
        <begin position="241"/>
        <end position="261"/>
    </location>
</feature>
<organism evidence="13 14">
    <name type="scientific">Pseudodesulfovibrio nedwellii</name>
    <dbReference type="NCBI Taxonomy" id="2973072"/>
    <lineage>
        <taxon>Bacteria</taxon>
        <taxon>Pseudomonadati</taxon>
        <taxon>Thermodesulfobacteriota</taxon>
        <taxon>Desulfovibrionia</taxon>
        <taxon>Desulfovibrionales</taxon>
        <taxon>Desulfovibrionaceae</taxon>
    </lineage>
</organism>
<dbReference type="Gene3D" id="1.10.3730.20">
    <property type="match status" value="2"/>
</dbReference>
<keyword evidence="2" id="KW-1003">Cell membrane</keyword>
<dbReference type="PANTHER" id="PTHR30561">
    <property type="entry name" value="SMR FAMILY PROTON-DEPENDENT DRUG EFFLUX TRANSPORTER SUGE"/>
    <property type="match status" value="1"/>
</dbReference>
<dbReference type="SUPFAM" id="SSF103481">
    <property type="entry name" value="Multidrug resistance efflux transporter EmrE"/>
    <property type="match status" value="2"/>
</dbReference>
<feature type="transmembrane region" description="Helical" evidence="11">
    <location>
        <begin position="215"/>
        <end position="235"/>
    </location>
</feature>
<feature type="transmembrane region" description="Helical" evidence="11">
    <location>
        <begin position="90"/>
        <end position="110"/>
    </location>
</feature>
<sequence>MQELPFLLVILSSIAHGYWNFLLKRAQNKDAFLGLSKMAEPVIYAIPFAIAVSVWGLDPASLWYAGVGTLLSVVNYFCLANSYKRLDLSIAYPVSRSSTLFLPFLAYLIFQESIDAIGWCSVFFVTVGVLVVQLKDLRFSSISWNRQGSNSGLLFALFAAFTVALYTLWGKEAVRHMHPFIYMYCYTLASCAYFLPSLRRLDRLVVKEEWSRNKWSILTVSVLNTLSFVLMLMALNMGKVTYVGALRQLSLVVGVGLGWLVLRESLSLPRVLGVLLIIVGACLTYLAT</sequence>
<dbReference type="RefSeq" id="WP_281763169.1">
    <property type="nucleotide sequence ID" value="NZ_AP026709.1"/>
</dbReference>
<gene>
    <name evidence="13" type="ORF">SYK_16780</name>
</gene>
<evidence type="ECO:0000256" key="1">
    <source>
        <dbReference type="ARBA" id="ARBA00004651"/>
    </source>
</evidence>
<proteinExistence type="predicted"/>
<evidence type="ECO:0000313" key="14">
    <source>
        <dbReference type="Proteomes" id="UP001317742"/>
    </source>
</evidence>
<dbReference type="InterPro" id="IPR037185">
    <property type="entry name" value="EmrE-like"/>
</dbReference>
<evidence type="ECO:0000259" key="12">
    <source>
        <dbReference type="Pfam" id="PF00892"/>
    </source>
</evidence>
<evidence type="ECO:0000256" key="4">
    <source>
        <dbReference type="ARBA" id="ARBA00022519"/>
    </source>
</evidence>
<evidence type="ECO:0000256" key="8">
    <source>
        <dbReference type="ARBA" id="ARBA00022989"/>
    </source>
</evidence>
<feature type="transmembrane region" description="Helical" evidence="11">
    <location>
        <begin position="176"/>
        <end position="195"/>
    </location>
</feature>
<keyword evidence="5" id="KW-0441">Lipid A biosynthesis</keyword>
<dbReference type="PANTHER" id="PTHR30561:SF9">
    <property type="entry name" value="4-AMINO-4-DEOXY-L-ARABINOSE-PHOSPHOUNDECAPRENOL FLIPPASE SUBUNIT ARNF-RELATED"/>
    <property type="match status" value="1"/>
</dbReference>
<keyword evidence="10 11" id="KW-0472">Membrane</keyword>
<feature type="transmembrane region" description="Helical" evidence="11">
    <location>
        <begin position="116"/>
        <end position="132"/>
    </location>
</feature>
<protein>
    <recommendedName>
        <fullName evidence="12">EamA domain-containing protein</fullName>
    </recommendedName>
</protein>
<evidence type="ECO:0000256" key="9">
    <source>
        <dbReference type="ARBA" id="ARBA00023098"/>
    </source>
</evidence>
<accession>A0ABN6S545</accession>
<dbReference type="InterPro" id="IPR000390">
    <property type="entry name" value="Small_drug/metabolite_transptr"/>
</dbReference>
<feature type="transmembrane region" description="Helical" evidence="11">
    <location>
        <begin position="6"/>
        <end position="23"/>
    </location>
</feature>
<evidence type="ECO:0000256" key="3">
    <source>
        <dbReference type="ARBA" id="ARBA00022516"/>
    </source>
</evidence>
<evidence type="ECO:0000256" key="10">
    <source>
        <dbReference type="ARBA" id="ARBA00023136"/>
    </source>
</evidence>
<dbReference type="InterPro" id="IPR000620">
    <property type="entry name" value="EamA_dom"/>
</dbReference>
<evidence type="ECO:0000256" key="6">
    <source>
        <dbReference type="ARBA" id="ARBA00022692"/>
    </source>
</evidence>
<keyword evidence="8 11" id="KW-1133">Transmembrane helix</keyword>
<evidence type="ECO:0000313" key="13">
    <source>
        <dbReference type="EMBL" id="BDQ37318.1"/>
    </source>
</evidence>
<name>A0ABN6S545_9BACT</name>
<evidence type="ECO:0000256" key="7">
    <source>
        <dbReference type="ARBA" id="ARBA00022985"/>
    </source>
</evidence>
<keyword evidence="4" id="KW-0997">Cell inner membrane</keyword>
<evidence type="ECO:0000256" key="5">
    <source>
        <dbReference type="ARBA" id="ARBA00022556"/>
    </source>
</evidence>
<dbReference type="Pfam" id="PF00892">
    <property type="entry name" value="EamA"/>
    <property type="match status" value="2"/>
</dbReference>
<keyword evidence="14" id="KW-1185">Reference proteome</keyword>